<name>A0A8C5NA25_GOUWI</name>
<evidence type="ECO:0000256" key="7">
    <source>
        <dbReference type="ARBA" id="ARBA00023273"/>
    </source>
</evidence>
<keyword evidence="5" id="KW-0677">Repeat</keyword>
<dbReference type="Pfam" id="PF23602">
    <property type="entry name" value="CS_DNAAF11_C"/>
    <property type="match status" value="1"/>
</dbReference>
<evidence type="ECO:0000313" key="12">
    <source>
        <dbReference type="Ensembl" id="ENSGWIP00000040008.1"/>
    </source>
</evidence>
<dbReference type="Pfam" id="PF14580">
    <property type="entry name" value="LRR_9"/>
    <property type="match status" value="1"/>
</dbReference>
<evidence type="ECO:0000313" key="13">
    <source>
        <dbReference type="Proteomes" id="UP000694680"/>
    </source>
</evidence>
<evidence type="ECO:0000256" key="4">
    <source>
        <dbReference type="ARBA" id="ARBA00022614"/>
    </source>
</evidence>
<feature type="region of interest" description="Disordered" evidence="10">
    <location>
        <begin position="413"/>
        <end position="432"/>
    </location>
</feature>
<evidence type="ECO:0000256" key="2">
    <source>
        <dbReference type="ARBA" id="ARBA00004496"/>
    </source>
</evidence>
<reference evidence="12" key="1">
    <citation type="submission" date="2020-06" db="EMBL/GenBank/DDBJ databases">
        <authorList>
            <consortium name="Wellcome Sanger Institute Data Sharing"/>
        </authorList>
    </citation>
    <scope>NUCLEOTIDE SEQUENCE [LARGE SCALE GENOMIC DNA]</scope>
</reference>
<organism evidence="12 13">
    <name type="scientific">Gouania willdenowi</name>
    <name type="common">Blunt-snouted clingfish</name>
    <name type="synonym">Lepadogaster willdenowi</name>
    <dbReference type="NCBI Taxonomy" id="441366"/>
    <lineage>
        <taxon>Eukaryota</taxon>
        <taxon>Metazoa</taxon>
        <taxon>Chordata</taxon>
        <taxon>Craniata</taxon>
        <taxon>Vertebrata</taxon>
        <taxon>Euteleostomi</taxon>
        <taxon>Actinopterygii</taxon>
        <taxon>Neopterygii</taxon>
        <taxon>Teleostei</taxon>
        <taxon>Neoteleostei</taxon>
        <taxon>Acanthomorphata</taxon>
        <taxon>Ovalentaria</taxon>
        <taxon>Blenniimorphae</taxon>
        <taxon>Blenniiformes</taxon>
        <taxon>Gobiesocoidei</taxon>
        <taxon>Gobiesocidae</taxon>
        <taxon>Gobiesocinae</taxon>
        <taxon>Gouania</taxon>
    </lineage>
</organism>
<proteinExistence type="inferred from homology"/>
<sequence>SVLYNFFFPLSFCPVTEDLIRRRAEHNGYEIISLEEISLHQQNIEKIEHIDKWCKELKIVYFQNNLIPKIENLGHLKKLNYLNLALNNIEVIENLEGCESLWTLDLTVNFVGCLSSVETLRNNLHLRKLFLSGNPCTEFQGYRQYVVATLPQLEELDGIKITRSERIKALQGLDELKRSISQQEQDYLRRRATEKEQEVQRKVASQEKGQSGRSSDSDEEQREREFWNTPCSFTPESRLEAYRHVEEKRKAEEKKTEKKQKPPRTLVTSSGQVLNINEPKLDFWLTEDEDNNTIILDLAVYRHMDTSLIDVDIQPTYARVCVKGKIFQLVLPAEVKPDSSTAQRSQATGSLVLTMPRAEGEIKVRKTITRPPASTPNRGSCISKQDVKRRCAVPEKLEVDPNSRTAVDFTNIVPRQSSAPDPLQHRPKKPLSTAMAEFSEDFIDDPEVPPLI</sequence>
<accession>A0A8C5NA25</accession>
<reference evidence="12" key="3">
    <citation type="submission" date="2025-09" db="UniProtKB">
        <authorList>
            <consortium name="Ensembl"/>
        </authorList>
    </citation>
    <scope>IDENTIFICATION</scope>
</reference>
<evidence type="ECO:0000256" key="10">
    <source>
        <dbReference type="SAM" id="MobiDB-lite"/>
    </source>
</evidence>
<dbReference type="InterPro" id="IPR032675">
    <property type="entry name" value="LRR_dom_sf"/>
</dbReference>
<dbReference type="GO" id="GO:0005737">
    <property type="term" value="C:cytoplasm"/>
    <property type="evidence" value="ECO:0007669"/>
    <property type="project" value="UniProtKB-SubCell"/>
</dbReference>
<evidence type="ECO:0000256" key="8">
    <source>
        <dbReference type="ARBA" id="ARBA00049982"/>
    </source>
</evidence>
<feature type="compositionally biased region" description="Basic and acidic residues" evidence="10">
    <location>
        <begin position="190"/>
        <end position="205"/>
    </location>
</feature>
<feature type="region of interest" description="Disordered" evidence="10">
    <location>
        <begin position="246"/>
        <end position="268"/>
    </location>
</feature>
<dbReference type="Proteomes" id="UP000694680">
    <property type="component" value="Chromosome 17"/>
</dbReference>
<comment type="similarity">
    <text evidence="8">Belongs to the tilB family.</text>
</comment>
<keyword evidence="13" id="KW-1185">Reference proteome</keyword>
<evidence type="ECO:0000256" key="9">
    <source>
        <dbReference type="ARBA" id="ARBA00050057"/>
    </source>
</evidence>
<keyword evidence="4" id="KW-0433">Leucine-rich repeat</keyword>
<keyword evidence="7" id="KW-0966">Cell projection</keyword>
<keyword evidence="6" id="KW-0969">Cilium</keyword>
<feature type="region of interest" description="Disordered" evidence="10">
    <location>
        <begin position="190"/>
        <end position="232"/>
    </location>
</feature>
<dbReference type="SMART" id="SM00365">
    <property type="entry name" value="LRR_SD22"/>
    <property type="match status" value="2"/>
</dbReference>
<evidence type="ECO:0000256" key="3">
    <source>
        <dbReference type="ARBA" id="ARBA00022490"/>
    </source>
</evidence>
<protein>
    <recommendedName>
        <fullName evidence="9">Leucine-rich repeat-containing protein 6</fullName>
    </recommendedName>
</protein>
<dbReference type="SUPFAM" id="SSF52058">
    <property type="entry name" value="L domain-like"/>
    <property type="match status" value="1"/>
</dbReference>
<dbReference type="GO" id="GO:0005929">
    <property type="term" value="C:cilium"/>
    <property type="evidence" value="ECO:0007669"/>
    <property type="project" value="UniProtKB-SubCell"/>
</dbReference>
<dbReference type="PANTHER" id="PTHR18849:SF0">
    <property type="entry name" value="CILIA- AND FLAGELLA-ASSOCIATED PROTEIN 410-RELATED"/>
    <property type="match status" value="1"/>
</dbReference>
<dbReference type="GO" id="GO:0036158">
    <property type="term" value="P:outer dynein arm assembly"/>
    <property type="evidence" value="ECO:0007669"/>
    <property type="project" value="TreeGrafter"/>
</dbReference>
<dbReference type="InterPro" id="IPR056496">
    <property type="entry name" value="CS_DNAAF11_C"/>
</dbReference>
<dbReference type="InterPro" id="IPR001611">
    <property type="entry name" value="Leu-rich_rpt"/>
</dbReference>
<feature type="domain" description="Dynein axonemal assembly factor 11-like CS" evidence="11">
    <location>
        <begin position="238"/>
        <end position="357"/>
    </location>
</feature>
<evidence type="ECO:0000256" key="1">
    <source>
        <dbReference type="ARBA" id="ARBA00004138"/>
    </source>
</evidence>
<dbReference type="FunFam" id="3.80.10.10:FF:000052">
    <property type="entry name" value="Leucine rich repeat containing 6"/>
    <property type="match status" value="1"/>
</dbReference>
<feature type="compositionally biased region" description="Basic and acidic residues" evidence="10">
    <location>
        <begin position="246"/>
        <end position="260"/>
    </location>
</feature>
<keyword evidence="3" id="KW-0963">Cytoplasm</keyword>
<comment type="subcellular location">
    <subcellularLocation>
        <location evidence="1">Cell projection</location>
        <location evidence="1">Cilium</location>
    </subcellularLocation>
    <subcellularLocation>
        <location evidence="2">Cytoplasm</location>
    </subcellularLocation>
</comment>
<dbReference type="PROSITE" id="PS51450">
    <property type="entry name" value="LRR"/>
    <property type="match status" value="2"/>
</dbReference>
<evidence type="ECO:0000256" key="5">
    <source>
        <dbReference type="ARBA" id="ARBA00022737"/>
    </source>
</evidence>
<dbReference type="Gene3D" id="3.80.10.10">
    <property type="entry name" value="Ribonuclease Inhibitor"/>
    <property type="match status" value="1"/>
</dbReference>
<dbReference type="PANTHER" id="PTHR18849">
    <property type="entry name" value="LEUCINE RICH REPEAT PROTEIN"/>
    <property type="match status" value="1"/>
</dbReference>
<dbReference type="Ensembl" id="ENSGWIT00000043482.1">
    <property type="protein sequence ID" value="ENSGWIP00000040008.1"/>
    <property type="gene ID" value="ENSGWIG00000020247.1"/>
</dbReference>
<evidence type="ECO:0000256" key="6">
    <source>
        <dbReference type="ARBA" id="ARBA00023069"/>
    </source>
</evidence>
<reference evidence="12" key="2">
    <citation type="submission" date="2025-08" db="UniProtKB">
        <authorList>
            <consortium name="Ensembl"/>
        </authorList>
    </citation>
    <scope>IDENTIFICATION</scope>
</reference>
<gene>
    <name evidence="12" type="primary">dnaaf11</name>
</gene>
<dbReference type="AlphaFoldDB" id="A0A8C5NA25"/>
<evidence type="ECO:0000259" key="11">
    <source>
        <dbReference type="Pfam" id="PF23602"/>
    </source>
</evidence>